<dbReference type="EMBL" id="DVIQ01000083">
    <property type="protein sequence ID" value="HIS32478.1"/>
    <property type="molecule type" value="Genomic_DNA"/>
</dbReference>
<organism evidence="2 3">
    <name type="scientific">Candidatus Limivivens intestinipullorum</name>
    <dbReference type="NCBI Taxonomy" id="2840858"/>
    <lineage>
        <taxon>Bacteria</taxon>
        <taxon>Bacillati</taxon>
        <taxon>Bacillota</taxon>
        <taxon>Clostridia</taxon>
        <taxon>Lachnospirales</taxon>
        <taxon>Lachnospiraceae</taxon>
        <taxon>Lachnospiraceae incertae sedis</taxon>
        <taxon>Candidatus Limivivens</taxon>
    </lineage>
</organism>
<reference evidence="2" key="2">
    <citation type="journal article" date="2021" name="PeerJ">
        <title>Extensive microbial diversity within the chicken gut microbiome revealed by metagenomics and culture.</title>
        <authorList>
            <person name="Gilroy R."/>
            <person name="Ravi A."/>
            <person name="Getino M."/>
            <person name="Pursley I."/>
            <person name="Horton D.L."/>
            <person name="Alikhan N.F."/>
            <person name="Baker D."/>
            <person name="Gharbi K."/>
            <person name="Hall N."/>
            <person name="Watson M."/>
            <person name="Adriaenssens E.M."/>
            <person name="Foster-Nyarko E."/>
            <person name="Jarju S."/>
            <person name="Secka A."/>
            <person name="Antonio M."/>
            <person name="Oren A."/>
            <person name="Chaudhuri R.R."/>
            <person name="La Ragione R."/>
            <person name="Hildebrand F."/>
            <person name="Pallen M.J."/>
        </authorList>
    </citation>
    <scope>NUCLEOTIDE SEQUENCE</scope>
    <source>
        <strain evidence="2">CHK190-19873</strain>
    </source>
</reference>
<dbReference type="InterPro" id="IPR023210">
    <property type="entry name" value="NADP_OxRdtase_dom"/>
</dbReference>
<proteinExistence type="predicted"/>
<reference evidence="2" key="1">
    <citation type="submission" date="2020-10" db="EMBL/GenBank/DDBJ databases">
        <authorList>
            <person name="Gilroy R."/>
        </authorList>
    </citation>
    <scope>NUCLEOTIDE SEQUENCE</scope>
    <source>
        <strain evidence="2">CHK190-19873</strain>
    </source>
</reference>
<comment type="caution">
    <text evidence="2">The sequence shown here is derived from an EMBL/GenBank/DDBJ whole genome shotgun (WGS) entry which is preliminary data.</text>
</comment>
<dbReference type="InterPro" id="IPR036812">
    <property type="entry name" value="NAD(P)_OxRdtase_dom_sf"/>
</dbReference>
<dbReference type="Gene3D" id="3.20.20.100">
    <property type="entry name" value="NADP-dependent oxidoreductase domain"/>
    <property type="match status" value="1"/>
</dbReference>
<sequence>MKQGKLGFGLMRLPLHSAEATDIDTSWAYHNGSSESAIRECLVKRHPRDSFLLASKLPTFAISKESEVEEIFQQQLDRCGVEYFDYYLLHNVNSMRYRQIIRKTHMFDYMKKWKENGRIKHIAFSFHDTADVLDQILTEHPEVEAVQIVVNYFDWNAYLVQSKACYDVIRKHGRQVIIMEPVKGGMLAKAPDDVQKLLQAEHPDWSPAAWALRFAGSLDGVLAVLSGMSTLGQVKENVAVMQDAQPLTKQDQDVLAQAARLYQKTGPVGTADFTPYEAVNPKGVSLAAILDTFNSCMLQPDPMFGAEHNYFSAEKAKHGLHKDDRCIPGEVILKNGANITELVRKAEDFLNEHSFFQYEF</sequence>
<dbReference type="Pfam" id="PF00248">
    <property type="entry name" value="Aldo_ket_red"/>
    <property type="match status" value="1"/>
</dbReference>
<protein>
    <submittedName>
        <fullName evidence="2">Aldo/keto reductase</fullName>
    </submittedName>
</protein>
<accession>A0A9D1JL77</accession>
<feature type="domain" description="NADP-dependent oxidoreductase" evidence="1">
    <location>
        <begin position="21"/>
        <end position="253"/>
    </location>
</feature>
<dbReference type="SUPFAM" id="SSF51430">
    <property type="entry name" value="NAD(P)-linked oxidoreductase"/>
    <property type="match status" value="1"/>
</dbReference>
<dbReference type="CDD" id="cd19096">
    <property type="entry name" value="AKR_Fe-S_oxidoreductase"/>
    <property type="match status" value="1"/>
</dbReference>
<dbReference type="PANTHER" id="PTHR43312:SF2">
    <property type="entry name" value="OXIDOREDUCTASE"/>
    <property type="match status" value="1"/>
</dbReference>
<name>A0A9D1JL77_9FIRM</name>
<dbReference type="Proteomes" id="UP000823935">
    <property type="component" value="Unassembled WGS sequence"/>
</dbReference>
<dbReference type="PANTHER" id="PTHR43312">
    <property type="entry name" value="D-THREO-ALDOSE 1-DEHYDROGENASE"/>
    <property type="match status" value="1"/>
</dbReference>
<evidence type="ECO:0000313" key="2">
    <source>
        <dbReference type="EMBL" id="HIS32478.1"/>
    </source>
</evidence>
<dbReference type="AlphaFoldDB" id="A0A9D1JL77"/>
<evidence type="ECO:0000259" key="1">
    <source>
        <dbReference type="Pfam" id="PF00248"/>
    </source>
</evidence>
<dbReference type="InterPro" id="IPR053135">
    <property type="entry name" value="AKR2_Oxidoreductase"/>
</dbReference>
<evidence type="ECO:0000313" key="3">
    <source>
        <dbReference type="Proteomes" id="UP000823935"/>
    </source>
</evidence>
<gene>
    <name evidence="2" type="ORF">IAB44_13190</name>
</gene>